<accession>A0ACC2WYD7</accession>
<evidence type="ECO:0000313" key="2">
    <source>
        <dbReference type="Proteomes" id="UP001243375"/>
    </source>
</evidence>
<name>A0ACC2WYD7_9TREE</name>
<comment type="caution">
    <text evidence="1">The sequence shown here is derived from an EMBL/GenBank/DDBJ whole genome shotgun (WGS) entry which is preliminary data.</text>
</comment>
<protein>
    <submittedName>
        <fullName evidence="1">Uncharacterized protein</fullName>
    </submittedName>
</protein>
<organism evidence="1 2">
    <name type="scientific">Naganishia vaughanmartiniae</name>
    <dbReference type="NCBI Taxonomy" id="1424756"/>
    <lineage>
        <taxon>Eukaryota</taxon>
        <taxon>Fungi</taxon>
        <taxon>Dikarya</taxon>
        <taxon>Basidiomycota</taxon>
        <taxon>Agaricomycotina</taxon>
        <taxon>Tremellomycetes</taxon>
        <taxon>Filobasidiales</taxon>
        <taxon>Filobasidiaceae</taxon>
        <taxon>Naganishia</taxon>
    </lineage>
</organism>
<dbReference type="Proteomes" id="UP001243375">
    <property type="component" value="Unassembled WGS sequence"/>
</dbReference>
<reference evidence="1" key="1">
    <citation type="submission" date="2023-04" db="EMBL/GenBank/DDBJ databases">
        <title>Draft Genome sequencing of Naganishia species isolated from polar environments using Oxford Nanopore Technology.</title>
        <authorList>
            <person name="Leo P."/>
            <person name="Venkateswaran K."/>
        </authorList>
    </citation>
    <scope>NUCLEOTIDE SEQUENCE</scope>
    <source>
        <strain evidence="1">MNA-CCFEE 5425</strain>
    </source>
</reference>
<gene>
    <name evidence="1" type="ORF">QFC22_004817</name>
</gene>
<sequence length="338" mass="38233">MSPPTRPATRQEIVAYLCRIHHPAANDKDEANLALVVQQDPMRILSVDTVTSPPLDSSAIQDRLVRRHLGGYCYFHALQLSRILLGLGYTCRPVSAFVRESADPSWKQREIPLPKRPTHCCILLEMERKRYLVDCGFARRGPLVPIPLPDSQQVGEAGDVAGSPTLPSETWRVVVADLSVLVQPDDAETSFPNPTYLLQHRSLRPGQTKKDAQWDVIYAFTTETQDLETYERLSWHVCIGDKGISHKFREYFTVSRTYQPASSGPEYPREEASDQFNSDFVRPVDFTAGLARLNLTNMELSSFVAGEKKVLCVFKDEQERIKGLERWFGLKGPFDGRL</sequence>
<proteinExistence type="predicted"/>
<evidence type="ECO:0000313" key="1">
    <source>
        <dbReference type="EMBL" id="KAJ9116376.1"/>
    </source>
</evidence>
<keyword evidence="2" id="KW-1185">Reference proteome</keyword>
<dbReference type="EMBL" id="JASBWU010000014">
    <property type="protein sequence ID" value="KAJ9116376.1"/>
    <property type="molecule type" value="Genomic_DNA"/>
</dbReference>